<dbReference type="InterPro" id="IPR029054">
    <property type="entry name" value="dUTPase-like"/>
</dbReference>
<dbReference type="NCBIfam" id="NF001862">
    <property type="entry name" value="PRK00601.1"/>
    <property type="match status" value="1"/>
</dbReference>
<dbReference type="InterPro" id="IPR008181">
    <property type="entry name" value="dUTPase"/>
</dbReference>
<dbReference type="GO" id="GO:0006226">
    <property type="term" value="P:dUMP biosynthetic process"/>
    <property type="evidence" value="ECO:0007669"/>
    <property type="project" value="InterPro"/>
</dbReference>
<gene>
    <name evidence="8" type="ORF">ASZ90_019789</name>
</gene>
<evidence type="ECO:0000256" key="2">
    <source>
        <dbReference type="ARBA" id="ARBA00012379"/>
    </source>
</evidence>
<dbReference type="EC" id="3.6.1.23" evidence="2"/>
<keyword evidence="6" id="KW-0546">Nucleotide metabolism</keyword>
<protein>
    <recommendedName>
        <fullName evidence="2">dUTP diphosphatase</fullName>
        <ecNumber evidence="2">3.6.1.23</ecNumber>
    </recommendedName>
</protein>
<comment type="similarity">
    <text evidence="1">Belongs to the dUTPase family.</text>
</comment>
<evidence type="ECO:0000256" key="6">
    <source>
        <dbReference type="ARBA" id="ARBA00023080"/>
    </source>
</evidence>
<dbReference type="AlphaFoldDB" id="A0A0W8E2H2"/>
<dbReference type="GO" id="GO:0046081">
    <property type="term" value="P:dUTP catabolic process"/>
    <property type="evidence" value="ECO:0007669"/>
    <property type="project" value="InterPro"/>
</dbReference>
<keyword evidence="3" id="KW-0479">Metal-binding</keyword>
<dbReference type="HAMAP" id="MF_00116">
    <property type="entry name" value="dUTPase_bact"/>
    <property type="match status" value="1"/>
</dbReference>
<dbReference type="PANTHER" id="PTHR11241">
    <property type="entry name" value="DEOXYURIDINE 5'-TRIPHOSPHATE NUCLEOTIDOHYDROLASE"/>
    <property type="match status" value="1"/>
</dbReference>
<dbReference type="EMBL" id="LNQE01001907">
    <property type="protein sequence ID" value="KUG02856.1"/>
    <property type="molecule type" value="Genomic_DNA"/>
</dbReference>
<evidence type="ECO:0000256" key="3">
    <source>
        <dbReference type="ARBA" id="ARBA00022723"/>
    </source>
</evidence>
<dbReference type="InterPro" id="IPR036157">
    <property type="entry name" value="dUTPase-like_sf"/>
</dbReference>
<dbReference type="Gene3D" id="2.70.40.10">
    <property type="match status" value="1"/>
</dbReference>
<name>A0A0W8E2H2_9ZZZZ</name>
<dbReference type="CDD" id="cd07557">
    <property type="entry name" value="trimeric_dUTPase"/>
    <property type="match status" value="1"/>
</dbReference>
<evidence type="ECO:0000256" key="4">
    <source>
        <dbReference type="ARBA" id="ARBA00022801"/>
    </source>
</evidence>
<evidence type="ECO:0000256" key="5">
    <source>
        <dbReference type="ARBA" id="ARBA00022842"/>
    </source>
</evidence>
<keyword evidence="5" id="KW-0460">Magnesium</keyword>
<dbReference type="FunFam" id="2.70.40.10:FF:000002">
    <property type="entry name" value="dUTP diphosphatase"/>
    <property type="match status" value="1"/>
</dbReference>
<evidence type="ECO:0000313" key="8">
    <source>
        <dbReference type="EMBL" id="KUG02856.1"/>
    </source>
</evidence>
<organism evidence="8">
    <name type="scientific">hydrocarbon metagenome</name>
    <dbReference type="NCBI Taxonomy" id="938273"/>
    <lineage>
        <taxon>unclassified sequences</taxon>
        <taxon>metagenomes</taxon>
        <taxon>ecological metagenomes</taxon>
    </lineage>
</organism>
<feature type="domain" description="dUTPase-like" evidence="7">
    <location>
        <begin position="14"/>
        <end position="144"/>
    </location>
</feature>
<reference evidence="8" key="1">
    <citation type="journal article" date="2015" name="Proc. Natl. Acad. Sci. U.S.A.">
        <title>Networks of energetic and metabolic interactions define dynamics in microbial communities.</title>
        <authorList>
            <person name="Embree M."/>
            <person name="Liu J.K."/>
            <person name="Al-Bassam M.M."/>
            <person name="Zengler K."/>
        </authorList>
    </citation>
    <scope>NUCLEOTIDE SEQUENCE</scope>
</reference>
<dbReference type="SUPFAM" id="SSF51283">
    <property type="entry name" value="dUTPase-like"/>
    <property type="match status" value="1"/>
</dbReference>
<dbReference type="GO" id="GO:0000287">
    <property type="term" value="F:magnesium ion binding"/>
    <property type="evidence" value="ECO:0007669"/>
    <property type="project" value="InterPro"/>
</dbReference>
<evidence type="ECO:0000259" key="7">
    <source>
        <dbReference type="Pfam" id="PF00692"/>
    </source>
</evidence>
<dbReference type="InterPro" id="IPR033704">
    <property type="entry name" value="dUTPase_trimeric"/>
</dbReference>
<proteinExistence type="inferred from homology"/>
<comment type="caution">
    <text evidence="8">The sequence shown here is derived from an EMBL/GenBank/DDBJ whole genome shotgun (WGS) entry which is preliminary data.</text>
</comment>
<dbReference type="GO" id="GO:0004170">
    <property type="term" value="F:dUTP diphosphatase activity"/>
    <property type="evidence" value="ECO:0007669"/>
    <property type="project" value="UniProtKB-EC"/>
</dbReference>
<sequence>MKVYIKRLHSFDLPLPRYMTAGSSGFDLYAANQQDIKIAAGAFALVPTGIAISIPEGYEAQIRPRSGLALNFGITLLNTPGTIDADYRGEIKVIVINLGDKEYIVKQGERIAQMIFTRVERAELIEADDLDDTMRGAGGFGHTGV</sequence>
<accession>A0A0W8E2H2</accession>
<dbReference type="NCBIfam" id="TIGR00576">
    <property type="entry name" value="dut"/>
    <property type="match status" value="1"/>
</dbReference>
<keyword evidence="4 8" id="KW-0378">Hydrolase</keyword>
<dbReference type="PANTHER" id="PTHR11241:SF0">
    <property type="entry name" value="DEOXYURIDINE 5'-TRIPHOSPHATE NUCLEOTIDOHYDROLASE"/>
    <property type="match status" value="1"/>
</dbReference>
<evidence type="ECO:0000256" key="1">
    <source>
        <dbReference type="ARBA" id="ARBA00006581"/>
    </source>
</evidence>
<dbReference type="Pfam" id="PF00692">
    <property type="entry name" value="dUTPase"/>
    <property type="match status" value="1"/>
</dbReference>